<keyword evidence="1" id="KW-1133">Transmembrane helix</keyword>
<accession>A0A6V7H738</accession>
<keyword evidence="1" id="KW-0472">Membrane</keyword>
<keyword evidence="3" id="KW-1185">Reference proteome</keyword>
<name>A0A6V7H738_9HYME</name>
<comment type="caution">
    <text evidence="2">The sequence shown here is derived from an EMBL/GenBank/DDBJ whole genome shotgun (WGS) entry which is preliminary data.</text>
</comment>
<sequence length="98" mass="11328">MFRNATPEKAISFVESTVALCCCWPLPPTASKSRILRFKVLRFVLFFNSFLLLVPLLYAIYVYREDSVMFCKAVSLALAVVQIPLHSSFCFSQYDRYK</sequence>
<feature type="transmembrane region" description="Helical" evidence="1">
    <location>
        <begin position="73"/>
        <end position="92"/>
    </location>
</feature>
<protein>
    <recommendedName>
        <fullName evidence="4">G-protein coupled receptors family 1 profile domain-containing protein</fullName>
    </recommendedName>
</protein>
<dbReference type="AlphaFoldDB" id="A0A6V7H738"/>
<evidence type="ECO:0000256" key="1">
    <source>
        <dbReference type="SAM" id="Phobius"/>
    </source>
</evidence>
<feature type="non-terminal residue" evidence="2">
    <location>
        <position position="98"/>
    </location>
</feature>
<organism evidence="2 3">
    <name type="scientific">Heterotrigona itama</name>
    <dbReference type="NCBI Taxonomy" id="395501"/>
    <lineage>
        <taxon>Eukaryota</taxon>
        <taxon>Metazoa</taxon>
        <taxon>Ecdysozoa</taxon>
        <taxon>Arthropoda</taxon>
        <taxon>Hexapoda</taxon>
        <taxon>Insecta</taxon>
        <taxon>Pterygota</taxon>
        <taxon>Neoptera</taxon>
        <taxon>Endopterygota</taxon>
        <taxon>Hymenoptera</taxon>
        <taxon>Apocrita</taxon>
        <taxon>Aculeata</taxon>
        <taxon>Apoidea</taxon>
        <taxon>Anthophila</taxon>
        <taxon>Apidae</taxon>
        <taxon>Heterotrigona</taxon>
    </lineage>
</organism>
<proteinExistence type="predicted"/>
<feature type="transmembrane region" description="Helical" evidence="1">
    <location>
        <begin position="40"/>
        <end position="61"/>
    </location>
</feature>
<dbReference type="Proteomes" id="UP000752696">
    <property type="component" value="Unassembled WGS sequence"/>
</dbReference>
<evidence type="ECO:0000313" key="2">
    <source>
        <dbReference type="EMBL" id="CAD1475797.1"/>
    </source>
</evidence>
<dbReference type="EMBL" id="CAJDYZ010008759">
    <property type="protein sequence ID" value="CAD1475797.1"/>
    <property type="molecule type" value="Genomic_DNA"/>
</dbReference>
<gene>
    <name evidence="2" type="ORF">MHI_LOCUS595443</name>
</gene>
<reference evidence="2" key="1">
    <citation type="submission" date="2020-07" db="EMBL/GenBank/DDBJ databases">
        <authorList>
            <person name="Nazaruddin N."/>
        </authorList>
    </citation>
    <scope>NUCLEOTIDE SEQUENCE</scope>
</reference>
<keyword evidence="1" id="KW-0812">Transmembrane</keyword>
<evidence type="ECO:0008006" key="4">
    <source>
        <dbReference type="Google" id="ProtNLM"/>
    </source>
</evidence>
<dbReference type="OrthoDB" id="8185860at2759"/>
<evidence type="ECO:0000313" key="3">
    <source>
        <dbReference type="Proteomes" id="UP000752696"/>
    </source>
</evidence>